<dbReference type="InterPro" id="IPR032710">
    <property type="entry name" value="NTF2-like_dom_sf"/>
</dbReference>
<reference evidence="2 3" key="1">
    <citation type="submission" date="2019-01" db="EMBL/GenBank/DDBJ databases">
        <authorList>
            <person name="Chen W.-M."/>
        </authorList>
    </citation>
    <scope>NUCLEOTIDE SEQUENCE [LARGE SCALE GENOMIC DNA]</scope>
    <source>
        <strain evidence="2 3">KYPY4</strain>
    </source>
</reference>
<protein>
    <submittedName>
        <fullName evidence="2">DUF4440 domain-containing protein</fullName>
    </submittedName>
</protein>
<accession>A0A437RS31</accession>
<evidence type="ECO:0000259" key="1">
    <source>
        <dbReference type="Pfam" id="PF13474"/>
    </source>
</evidence>
<comment type="caution">
    <text evidence="2">The sequence shown here is derived from an EMBL/GenBank/DDBJ whole genome shotgun (WGS) entry which is preliminary data.</text>
</comment>
<dbReference type="EMBL" id="SACR01000001">
    <property type="protein sequence ID" value="RVU49558.1"/>
    <property type="molecule type" value="Genomic_DNA"/>
</dbReference>
<dbReference type="Proteomes" id="UP000285575">
    <property type="component" value="Unassembled WGS sequence"/>
</dbReference>
<dbReference type="RefSeq" id="WP_128227194.1">
    <property type="nucleotide sequence ID" value="NZ_SACR01000001.1"/>
</dbReference>
<dbReference type="SUPFAM" id="SSF54427">
    <property type="entry name" value="NTF2-like"/>
    <property type="match status" value="1"/>
</dbReference>
<evidence type="ECO:0000313" key="2">
    <source>
        <dbReference type="EMBL" id="RVU49558.1"/>
    </source>
</evidence>
<dbReference type="Pfam" id="PF13474">
    <property type="entry name" value="SnoaL_3"/>
    <property type="match status" value="1"/>
</dbReference>
<keyword evidence="3" id="KW-1185">Reference proteome</keyword>
<dbReference type="Gene3D" id="3.10.450.50">
    <property type="match status" value="1"/>
</dbReference>
<name>A0A437RS31_9BURK</name>
<dbReference type="PANTHER" id="PTHR34957:SF1">
    <property type="entry name" value="NUCLEAR TRANSPORT FACTOR 2 (NTF2) FAMILY PROTEIN"/>
    <property type="match status" value="1"/>
</dbReference>
<dbReference type="InterPro" id="IPR037401">
    <property type="entry name" value="SnoaL-like"/>
</dbReference>
<dbReference type="PANTHER" id="PTHR34957">
    <property type="entry name" value="NUCLEAR TRANSPORT FACTOR 2 (NTF2) FAMILY PROTEIN"/>
    <property type="match status" value="1"/>
</dbReference>
<proteinExistence type="predicted"/>
<sequence length="154" mass="16290">MKRPAPPPTPAESPDEAEARFYEALRQGDLAALMALWADEDEIACVHPGGGRVVGATAIRASFEGIFANGGIPVQTEQVHRLHQENFALHHLVERIEVTGEQGAQTGWVLATNVFIKTALGWRIAAHHASPGLPPELAALAGLGADGDTPATLH</sequence>
<feature type="domain" description="SnoaL-like" evidence="1">
    <location>
        <begin position="19"/>
        <end position="132"/>
    </location>
</feature>
<dbReference type="OrthoDB" id="5767026at2"/>
<evidence type="ECO:0000313" key="3">
    <source>
        <dbReference type="Proteomes" id="UP000285575"/>
    </source>
</evidence>
<gene>
    <name evidence="2" type="ORF">EOE66_03075</name>
</gene>
<organism evidence="2 3">
    <name type="scientific">Rubrivivax rivuli</name>
    <dbReference type="NCBI Taxonomy" id="1862385"/>
    <lineage>
        <taxon>Bacteria</taxon>
        <taxon>Pseudomonadati</taxon>
        <taxon>Pseudomonadota</taxon>
        <taxon>Betaproteobacteria</taxon>
        <taxon>Burkholderiales</taxon>
        <taxon>Sphaerotilaceae</taxon>
        <taxon>Rubrivivax</taxon>
    </lineage>
</organism>
<dbReference type="AlphaFoldDB" id="A0A437RS31"/>